<dbReference type="EMBL" id="KI635769">
    <property type="protein sequence ID" value="ETB58738.1"/>
    <property type="molecule type" value="Genomic_DNA"/>
</dbReference>
<feature type="region of interest" description="Disordered" evidence="1">
    <location>
        <begin position="231"/>
        <end position="299"/>
    </location>
</feature>
<dbReference type="InterPro" id="IPR048863">
    <property type="entry name" value="BRR2_plug"/>
</dbReference>
<feature type="region of interest" description="Disordered" evidence="1">
    <location>
        <begin position="19"/>
        <end position="40"/>
    </location>
</feature>
<name>V7PKA0_PLAYE</name>
<dbReference type="Proteomes" id="UP000018538">
    <property type="component" value="Unassembled WGS sequence"/>
</dbReference>
<feature type="domain" description="Pre-mRNA-splicing helicase BRR2-like plug" evidence="2">
    <location>
        <begin position="119"/>
        <end position="187"/>
    </location>
</feature>
<dbReference type="AlphaFoldDB" id="V7PKA0"/>
<feature type="compositionally biased region" description="Acidic residues" evidence="1">
    <location>
        <begin position="245"/>
        <end position="287"/>
    </location>
</feature>
<reference evidence="3 4" key="1">
    <citation type="submission" date="2013-11" db="EMBL/GenBank/DDBJ databases">
        <title>The Genome Sequence of Plasmodium yoelii 17X.</title>
        <authorList>
            <consortium name="The Broad Institute Genomics Platform"/>
            <consortium name="The Broad Institute Genome Sequencing Center for Infectious Disease"/>
            <person name="Neafsey D."/>
            <person name="Adams J."/>
            <person name="Walker B."/>
            <person name="Young S.K."/>
            <person name="Zeng Q."/>
            <person name="Gargeya S."/>
            <person name="Fitzgerald M."/>
            <person name="Haas B."/>
            <person name="Abouelleil A."/>
            <person name="Alvarado L."/>
            <person name="Chapman S.B."/>
            <person name="Gainer-Dewar J."/>
            <person name="Goldberg J."/>
            <person name="Griggs A."/>
            <person name="Gujja S."/>
            <person name="Hansen M."/>
            <person name="Howarth C."/>
            <person name="Imamovic A."/>
            <person name="Ireland A."/>
            <person name="Larimer J."/>
            <person name="McCowan C."/>
            <person name="Murphy C."/>
            <person name="Pearson M."/>
            <person name="Poon T.W."/>
            <person name="Priest M."/>
            <person name="Roberts A."/>
            <person name="Saif S."/>
            <person name="Shea T."/>
            <person name="Sykes S."/>
            <person name="Wortman J."/>
            <person name="Nusbaum C."/>
            <person name="Birren B."/>
        </authorList>
    </citation>
    <scope>NUCLEOTIDE SEQUENCE [LARGE SCALE GENOMIC DNA]</scope>
    <source>
        <strain evidence="3 4">17X</strain>
    </source>
</reference>
<sequence length="299" mass="35008">MAEEYEKFKRFEYRMNSNLVLQRDGPGPNQNEPTGESESLVGKLKYKMGDKVEYNKPLNLLKRKDNEKNNKKRLDDDDNEIYFDKKIKRIKNNSYIKEKSVLNINTDDIFLYKPTTKYTENVFSKIMNIIRNILGDNTSDILNSACNDVISILKDENIQNDDSKKTEIEKVLEVNISDNNFINLNNLVKEIYDFGKKDEDQEIGDDEGVAVIFDEADEYFKYKNRKNQQTDNLMDDVGTNISELSVEDEEDDEEEDEEEDDEDENDEDENDGDENDGDENDGDENDELILKKKKKKKYE</sequence>
<gene>
    <name evidence="3" type="ORF">YYC_03561</name>
</gene>
<evidence type="ECO:0000313" key="3">
    <source>
        <dbReference type="EMBL" id="ETB58738.1"/>
    </source>
</evidence>
<accession>V7PKA0</accession>
<organism evidence="3 4">
    <name type="scientific">Plasmodium yoelii 17X</name>
    <dbReference type="NCBI Taxonomy" id="1323249"/>
    <lineage>
        <taxon>Eukaryota</taxon>
        <taxon>Sar</taxon>
        <taxon>Alveolata</taxon>
        <taxon>Apicomplexa</taxon>
        <taxon>Aconoidasida</taxon>
        <taxon>Haemosporida</taxon>
        <taxon>Plasmodiidae</taxon>
        <taxon>Plasmodium</taxon>
        <taxon>Plasmodium (Vinckeia)</taxon>
    </lineage>
</organism>
<protein>
    <recommendedName>
        <fullName evidence="2">Pre-mRNA-splicing helicase BRR2-like plug domain-containing protein</fullName>
    </recommendedName>
</protein>
<dbReference type="Pfam" id="PF21188">
    <property type="entry name" value="BRR2_plug"/>
    <property type="match status" value="1"/>
</dbReference>
<keyword evidence="4" id="KW-1185">Reference proteome</keyword>
<evidence type="ECO:0000259" key="2">
    <source>
        <dbReference type="Pfam" id="PF21188"/>
    </source>
</evidence>
<evidence type="ECO:0000256" key="1">
    <source>
        <dbReference type="SAM" id="MobiDB-lite"/>
    </source>
</evidence>
<evidence type="ECO:0000313" key="4">
    <source>
        <dbReference type="Proteomes" id="UP000018538"/>
    </source>
</evidence>
<proteinExistence type="predicted"/>
<feature type="compositionally biased region" description="Polar residues" evidence="1">
    <location>
        <begin position="28"/>
        <end position="37"/>
    </location>
</feature>